<evidence type="ECO:0000313" key="3">
    <source>
        <dbReference type="EMBL" id="MFC3895804.1"/>
    </source>
</evidence>
<name>A0ABV8C1C0_9PSEU</name>
<dbReference type="NCBIfam" id="TIGR01733">
    <property type="entry name" value="AA-adenyl-dom"/>
    <property type="match status" value="1"/>
</dbReference>
<dbReference type="RefSeq" id="WP_382377634.1">
    <property type="nucleotide sequence ID" value="NZ_JBHRZI010000027.1"/>
</dbReference>
<reference evidence="4" key="1">
    <citation type="journal article" date="2019" name="Int. J. Syst. Evol. Microbiol.">
        <title>The Global Catalogue of Microorganisms (GCM) 10K type strain sequencing project: providing services to taxonomists for standard genome sequencing and annotation.</title>
        <authorList>
            <consortium name="The Broad Institute Genomics Platform"/>
            <consortium name="The Broad Institute Genome Sequencing Center for Infectious Disease"/>
            <person name="Wu L."/>
            <person name="Ma J."/>
        </authorList>
    </citation>
    <scope>NUCLEOTIDE SEQUENCE [LARGE SCALE GENOMIC DNA]</scope>
    <source>
        <strain evidence="4">CGMCC 4.7405</strain>
    </source>
</reference>
<comment type="caution">
    <text evidence="3">The sequence shown here is derived from an EMBL/GenBank/DDBJ whole genome shotgun (WGS) entry which is preliminary data.</text>
</comment>
<feature type="domain" description="AMP-dependent synthetase/ligase" evidence="1">
    <location>
        <begin position="20"/>
        <end position="373"/>
    </location>
</feature>
<dbReference type="Gene3D" id="3.30.300.30">
    <property type="match status" value="1"/>
</dbReference>
<dbReference type="PANTHER" id="PTHR45527">
    <property type="entry name" value="NONRIBOSOMAL PEPTIDE SYNTHETASE"/>
    <property type="match status" value="1"/>
</dbReference>
<sequence length="514" mass="57340">MTVHAPELGGRTLYEWFTGSVRRFPDEPALEVRGESITYAELHRRVVSLADRVLREHGKPPQRLGLLAARSLVAFTGYLAALRLGATVTPLNPGYPGQRNRMVAELAGIDVLLVDESGLAQRTAELDELVPTVLPLTETDIVDTGVDEDVLPPYDVSLDDVAYVLFTSGSTGRPKGVPIKHRNLSPYVAHNIERYEVTPGCRMSHTFDLTFDPSVFDLFVTWGGGATLVAPQRNELLKPVDYVVNHGITHWFSVPSVVSVSAELGNLPMGRVSTLRYSIFIGEQLTMRQAGLWHGVAPDAIIENVYGPTELTVACTEYRLPQDPGDWPRTSNDTVPIGPVYDFLEHQVIDEEGRPAQEGELVVRGSQRFDGYLDPGDNQGRFVDLTDELTPEHYYRTGDRVRVEDGEWVHLGRLDNQVKVRGYRIELGEVEAAMRKHPDVSQAIVVAVREGDETELVGFYTGAQVEATKFLLWLRKQIPVHMVPRKYRHLEALPLNANGKVDRPELRDMIAAER</sequence>
<dbReference type="PANTHER" id="PTHR45527:SF1">
    <property type="entry name" value="FATTY ACID SYNTHASE"/>
    <property type="match status" value="1"/>
</dbReference>
<protein>
    <submittedName>
        <fullName evidence="3">Amino acid adenylation domain-containing protein</fullName>
    </submittedName>
</protein>
<organism evidence="3 4">
    <name type="scientific">Lentzea rhizosphaerae</name>
    <dbReference type="NCBI Taxonomy" id="2041025"/>
    <lineage>
        <taxon>Bacteria</taxon>
        <taxon>Bacillati</taxon>
        <taxon>Actinomycetota</taxon>
        <taxon>Actinomycetes</taxon>
        <taxon>Pseudonocardiales</taxon>
        <taxon>Pseudonocardiaceae</taxon>
        <taxon>Lentzea</taxon>
    </lineage>
</organism>
<proteinExistence type="predicted"/>
<dbReference type="Pfam" id="PF13193">
    <property type="entry name" value="AMP-binding_C"/>
    <property type="match status" value="1"/>
</dbReference>
<dbReference type="InterPro" id="IPR025110">
    <property type="entry name" value="AMP-bd_C"/>
</dbReference>
<evidence type="ECO:0000259" key="1">
    <source>
        <dbReference type="Pfam" id="PF00501"/>
    </source>
</evidence>
<dbReference type="Pfam" id="PF00501">
    <property type="entry name" value="AMP-binding"/>
    <property type="match status" value="1"/>
</dbReference>
<dbReference type="Gene3D" id="3.40.50.12780">
    <property type="entry name" value="N-terminal domain of ligase-like"/>
    <property type="match status" value="1"/>
</dbReference>
<keyword evidence="4" id="KW-1185">Reference proteome</keyword>
<dbReference type="InterPro" id="IPR000873">
    <property type="entry name" value="AMP-dep_synth/lig_dom"/>
</dbReference>
<gene>
    <name evidence="3" type="ORF">ACFOWZ_30365</name>
</gene>
<dbReference type="InterPro" id="IPR020845">
    <property type="entry name" value="AMP-binding_CS"/>
</dbReference>
<evidence type="ECO:0000313" key="4">
    <source>
        <dbReference type="Proteomes" id="UP001595690"/>
    </source>
</evidence>
<dbReference type="SUPFAM" id="SSF56801">
    <property type="entry name" value="Acetyl-CoA synthetase-like"/>
    <property type="match status" value="1"/>
</dbReference>
<dbReference type="EMBL" id="JBHRZI010000027">
    <property type="protein sequence ID" value="MFC3895804.1"/>
    <property type="molecule type" value="Genomic_DNA"/>
</dbReference>
<dbReference type="InterPro" id="IPR042099">
    <property type="entry name" value="ANL_N_sf"/>
</dbReference>
<dbReference type="InterPro" id="IPR045851">
    <property type="entry name" value="AMP-bd_C_sf"/>
</dbReference>
<dbReference type="InterPro" id="IPR010071">
    <property type="entry name" value="AA_adenyl_dom"/>
</dbReference>
<dbReference type="PROSITE" id="PS00455">
    <property type="entry name" value="AMP_BINDING"/>
    <property type="match status" value="1"/>
</dbReference>
<dbReference type="Proteomes" id="UP001595690">
    <property type="component" value="Unassembled WGS sequence"/>
</dbReference>
<feature type="domain" description="AMP-binding enzyme C-terminal" evidence="2">
    <location>
        <begin position="429"/>
        <end position="500"/>
    </location>
</feature>
<accession>A0ABV8C1C0</accession>
<evidence type="ECO:0000259" key="2">
    <source>
        <dbReference type="Pfam" id="PF13193"/>
    </source>
</evidence>